<feature type="transmembrane region" description="Helical" evidence="2">
    <location>
        <begin position="130"/>
        <end position="152"/>
    </location>
</feature>
<feature type="transmembrane region" description="Helical" evidence="2">
    <location>
        <begin position="48"/>
        <end position="75"/>
    </location>
</feature>
<name>A0ABR4MVN5_9FUNG</name>
<protein>
    <submittedName>
        <fullName evidence="3">Uncharacterized protein</fullName>
    </submittedName>
</protein>
<proteinExistence type="predicted"/>
<sequence length="289" mass="31483">MSDQRHFHMQLFVTSVAATVLGFLPPIRTYQLHRSKAYEAMSASERSTMTVILVGVTLMHVGEAFKSVAFTMLFYSTEKLLSVLTVSLVDSVALLIVEIARLLCIHAILTRTADFLVRPIDPPAVRARSVLWVHILNGARIVWPIAVAFFVAPSLYGAYAVLMLAADVVVCLAASIAVYLRVNERRRKELLPAISTLVLYSNALVTLLIALLAFMLMAIMGSGVAGNFGTSDSSQAFIESLPSVYATFVGILLCFAYWDVKEILSANSPTGTSPRRGTSTGLGRNVFTF</sequence>
<feature type="transmembrane region" description="Helical" evidence="2">
    <location>
        <begin position="6"/>
        <end position="27"/>
    </location>
</feature>
<evidence type="ECO:0000313" key="4">
    <source>
        <dbReference type="Proteomes" id="UP001527925"/>
    </source>
</evidence>
<gene>
    <name evidence="3" type="ORF">HK105_209212</name>
</gene>
<keyword evidence="2" id="KW-0472">Membrane</keyword>
<feature type="transmembrane region" description="Helical" evidence="2">
    <location>
        <begin position="158"/>
        <end position="182"/>
    </location>
</feature>
<keyword evidence="2" id="KW-1133">Transmembrane helix</keyword>
<organism evidence="3 4">
    <name type="scientific">Polyrhizophydium stewartii</name>
    <dbReference type="NCBI Taxonomy" id="2732419"/>
    <lineage>
        <taxon>Eukaryota</taxon>
        <taxon>Fungi</taxon>
        <taxon>Fungi incertae sedis</taxon>
        <taxon>Chytridiomycota</taxon>
        <taxon>Chytridiomycota incertae sedis</taxon>
        <taxon>Chytridiomycetes</taxon>
        <taxon>Rhizophydiales</taxon>
        <taxon>Rhizophydiales incertae sedis</taxon>
        <taxon>Polyrhizophydium</taxon>
    </lineage>
</organism>
<comment type="caution">
    <text evidence="3">The sequence shown here is derived from an EMBL/GenBank/DDBJ whole genome shotgun (WGS) entry which is preliminary data.</text>
</comment>
<dbReference type="EMBL" id="JADGIZ020000122">
    <property type="protein sequence ID" value="KAL2911323.1"/>
    <property type="molecule type" value="Genomic_DNA"/>
</dbReference>
<feature type="transmembrane region" description="Helical" evidence="2">
    <location>
        <begin position="194"/>
        <end position="220"/>
    </location>
</feature>
<accession>A0ABR4MVN5</accession>
<feature type="region of interest" description="Disordered" evidence="1">
    <location>
        <begin position="269"/>
        <end position="289"/>
    </location>
</feature>
<feature type="transmembrane region" description="Helical" evidence="2">
    <location>
        <begin position="81"/>
        <end position="109"/>
    </location>
</feature>
<reference evidence="3 4" key="1">
    <citation type="submission" date="2023-09" db="EMBL/GenBank/DDBJ databases">
        <title>Pangenome analysis of Batrachochytrium dendrobatidis and related Chytrids.</title>
        <authorList>
            <person name="Yacoub M.N."/>
            <person name="Stajich J.E."/>
            <person name="James T.Y."/>
        </authorList>
    </citation>
    <scope>NUCLEOTIDE SEQUENCE [LARGE SCALE GENOMIC DNA]</scope>
    <source>
        <strain evidence="3 4">JEL0888</strain>
    </source>
</reference>
<keyword evidence="2" id="KW-0812">Transmembrane</keyword>
<evidence type="ECO:0000313" key="3">
    <source>
        <dbReference type="EMBL" id="KAL2911323.1"/>
    </source>
</evidence>
<feature type="transmembrane region" description="Helical" evidence="2">
    <location>
        <begin position="240"/>
        <end position="258"/>
    </location>
</feature>
<dbReference type="Proteomes" id="UP001527925">
    <property type="component" value="Unassembled WGS sequence"/>
</dbReference>
<evidence type="ECO:0000256" key="2">
    <source>
        <dbReference type="SAM" id="Phobius"/>
    </source>
</evidence>
<evidence type="ECO:0000256" key="1">
    <source>
        <dbReference type="SAM" id="MobiDB-lite"/>
    </source>
</evidence>
<keyword evidence="4" id="KW-1185">Reference proteome</keyword>